<dbReference type="AlphaFoldDB" id="A0AAD7GPL6"/>
<dbReference type="EMBL" id="JARKIE010000027">
    <property type="protein sequence ID" value="KAJ7698063.1"/>
    <property type="molecule type" value="Genomic_DNA"/>
</dbReference>
<protein>
    <submittedName>
        <fullName evidence="2">Uncharacterized protein</fullName>
    </submittedName>
</protein>
<evidence type="ECO:0000313" key="2">
    <source>
        <dbReference type="EMBL" id="KAJ7698063.1"/>
    </source>
</evidence>
<evidence type="ECO:0000313" key="3">
    <source>
        <dbReference type="Proteomes" id="UP001221757"/>
    </source>
</evidence>
<keyword evidence="3" id="KW-1185">Reference proteome</keyword>
<sequence>MLNPYSQGWQSAGASPPTHTSFSPTIMNCIVVGPQSRPYFRIEDAPILGVSVFQNSNGQNIALVQWHQHPEVEIRNIVTRQRTSEMLSLSPDQSSRTMTVSGATVTFTTRDNVIWILRRISRGQGTVTLELTGEAIRLGLLEPAMLATFLLQYGRNID</sequence>
<accession>A0AAD7GPL6</accession>
<feature type="region of interest" description="Disordered" evidence="1">
    <location>
        <begin position="1"/>
        <end position="20"/>
    </location>
</feature>
<dbReference type="Proteomes" id="UP001221757">
    <property type="component" value="Unassembled WGS sequence"/>
</dbReference>
<organism evidence="2 3">
    <name type="scientific">Mycena rosella</name>
    <name type="common">Pink bonnet</name>
    <name type="synonym">Agaricus rosellus</name>
    <dbReference type="NCBI Taxonomy" id="1033263"/>
    <lineage>
        <taxon>Eukaryota</taxon>
        <taxon>Fungi</taxon>
        <taxon>Dikarya</taxon>
        <taxon>Basidiomycota</taxon>
        <taxon>Agaricomycotina</taxon>
        <taxon>Agaricomycetes</taxon>
        <taxon>Agaricomycetidae</taxon>
        <taxon>Agaricales</taxon>
        <taxon>Marasmiineae</taxon>
        <taxon>Mycenaceae</taxon>
        <taxon>Mycena</taxon>
    </lineage>
</organism>
<gene>
    <name evidence="2" type="ORF">B0H17DRAFT_927786</name>
</gene>
<reference evidence="2" key="1">
    <citation type="submission" date="2023-03" db="EMBL/GenBank/DDBJ databases">
        <title>Massive genome expansion in bonnet fungi (Mycena s.s.) driven by repeated elements and novel gene families across ecological guilds.</title>
        <authorList>
            <consortium name="Lawrence Berkeley National Laboratory"/>
            <person name="Harder C.B."/>
            <person name="Miyauchi S."/>
            <person name="Viragh M."/>
            <person name="Kuo A."/>
            <person name="Thoen E."/>
            <person name="Andreopoulos B."/>
            <person name="Lu D."/>
            <person name="Skrede I."/>
            <person name="Drula E."/>
            <person name="Henrissat B."/>
            <person name="Morin E."/>
            <person name="Kohler A."/>
            <person name="Barry K."/>
            <person name="LaButti K."/>
            <person name="Morin E."/>
            <person name="Salamov A."/>
            <person name="Lipzen A."/>
            <person name="Mereny Z."/>
            <person name="Hegedus B."/>
            <person name="Baldrian P."/>
            <person name="Stursova M."/>
            <person name="Weitz H."/>
            <person name="Taylor A."/>
            <person name="Grigoriev I.V."/>
            <person name="Nagy L.G."/>
            <person name="Martin F."/>
            <person name="Kauserud H."/>
        </authorList>
    </citation>
    <scope>NUCLEOTIDE SEQUENCE</scope>
    <source>
        <strain evidence="2">CBHHK067</strain>
    </source>
</reference>
<name>A0AAD7GPL6_MYCRO</name>
<evidence type="ECO:0000256" key="1">
    <source>
        <dbReference type="SAM" id="MobiDB-lite"/>
    </source>
</evidence>
<proteinExistence type="predicted"/>
<comment type="caution">
    <text evidence="2">The sequence shown here is derived from an EMBL/GenBank/DDBJ whole genome shotgun (WGS) entry which is preliminary data.</text>
</comment>